<keyword evidence="1" id="KW-1133">Transmembrane helix</keyword>
<dbReference type="EMBL" id="JBHSIM010000051">
    <property type="protein sequence ID" value="MFC4835687.1"/>
    <property type="molecule type" value="Genomic_DNA"/>
</dbReference>
<keyword evidence="1" id="KW-0472">Membrane</keyword>
<evidence type="ECO:0000256" key="1">
    <source>
        <dbReference type="SAM" id="Phobius"/>
    </source>
</evidence>
<dbReference type="Pfam" id="PF06197">
    <property type="entry name" value="DUF998"/>
    <property type="match status" value="1"/>
</dbReference>
<reference evidence="3" key="1">
    <citation type="journal article" date="2019" name="Int. J. Syst. Evol. Microbiol.">
        <title>The Global Catalogue of Microorganisms (GCM) 10K type strain sequencing project: providing services to taxonomists for standard genome sequencing and annotation.</title>
        <authorList>
            <consortium name="The Broad Institute Genomics Platform"/>
            <consortium name="The Broad Institute Genome Sequencing Center for Infectious Disease"/>
            <person name="Wu L."/>
            <person name="Ma J."/>
        </authorList>
    </citation>
    <scope>NUCLEOTIDE SEQUENCE [LARGE SCALE GENOMIC DNA]</scope>
    <source>
        <strain evidence="3">CCUG 50347</strain>
    </source>
</reference>
<feature type="transmembrane region" description="Helical" evidence="1">
    <location>
        <begin position="203"/>
        <end position="221"/>
    </location>
</feature>
<protein>
    <submittedName>
        <fullName evidence="2">DUF998 domain-containing protein</fullName>
    </submittedName>
</protein>
<gene>
    <name evidence="2" type="ORF">ACFPEL_24980</name>
</gene>
<organism evidence="2 3">
    <name type="scientific">Actinomycetospora chibensis</name>
    <dbReference type="NCBI Taxonomy" id="663606"/>
    <lineage>
        <taxon>Bacteria</taxon>
        <taxon>Bacillati</taxon>
        <taxon>Actinomycetota</taxon>
        <taxon>Actinomycetes</taxon>
        <taxon>Pseudonocardiales</taxon>
        <taxon>Pseudonocardiaceae</taxon>
        <taxon>Actinomycetospora</taxon>
    </lineage>
</organism>
<dbReference type="RefSeq" id="WP_274187841.1">
    <property type="nucleotide sequence ID" value="NZ_BAABHN010000051.1"/>
</dbReference>
<feature type="transmembrane region" description="Helical" evidence="1">
    <location>
        <begin position="106"/>
        <end position="125"/>
    </location>
</feature>
<feature type="transmembrane region" description="Helical" evidence="1">
    <location>
        <begin position="65"/>
        <end position="85"/>
    </location>
</feature>
<proteinExistence type="predicted"/>
<comment type="caution">
    <text evidence="2">The sequence shown here is derived from an EMBL/GenBank/DDBJ whole genome shotgun (WGS) entry which is preliminary data.</text>
</comment>
<feature type="transmembrane region" description="Helical" evidence="1">
    <location>
        <begin position="177"/>
        <end position="197"/>
    </location>
</feature>
<feature type="transmembrane region" description="Helical" evidence="1">
    <location>
        <begin position="145"/>
        <end position="165"/>
    </location>
</feature>
<keyword evidence="3" id="KW-1185">Reference proteome</keyword>
<evidence type="ECO:0000313" key="3">
    <source>
        <dbReference type="Proteomes" id="UP001595909"/>
    </source>
</evidence>
<sequence>MTGPSGSPLVGRGDADRHAAVTRSLLGYGVLAGPFYLVVGLAQALTRDGYDLARHDLSLLANGPWGWIQIVDLVVTGLMTIGAAVGMGRALRTLGGGPGTVWGPRLVAGYGLGLVGAGVFVADPMNGFPPGTPDGPPAVVTVGGIGHLVVGGLGFLCLVAGTLLLGRHFGGQGRPGMAWFSRATGVLFLVAFAGIASGSSSPVVVLGFWAGVVLVWVWLAVTSVDLYRRTPLLTPAP</sequence>
<evidence type="ECO:0000313" key="2">
    <source>
        <dbReference type="EMBL" id="MFC4835687.1"/>
    </source>
</evidence>
<keyword evidence="1" id="KW-0812">Transmembrane</keyword>
<dbReference type="InterPro" id="IPR009339">
    <property type="entry name" value="DUF998"/>
</dbReference>
<dbReference type="Proteomes" id="UP001595909">
    <property type="component" value="Unassembled WGS sequence"/>
</dbReference>
<accession>A0ABV9RQQ3</accession>
<name>A0ABV9RQQ3_9PSEU</name>
<feature type="transmembrane region" description="Helical" evidence="1">
    <location>
        <begin position="25"/>
        <end position="45"/>
    </location>
</feature>